<evidence type="ECO:0000256" key="1">
    <source>
        <dbReference type="SAM" id="MobiDB-lite"/>
    </source>
</evidence>
<keyword evidence="2" id="KW-0812">Transmembrane</keyword>
<keyword evidence="2" id="KW-1133">Transmembrane helix</keyword>
<reference evidence="4" key="2">
    <citation type="journal article" date="2018" name="Nat. Commun.">
        <title>Extreme sensitivity to ultraviolet light in the fungal pathogen causing white-nose syndrome of bats.</title>
        <authorList>
            <person name="Palmer J.M."/>
            <person name="Drees K.P."/>
            <person name="Foster J.T."/>
            <person name="Lindner D.L."/>
        </authorList>
    </citation>
    <scope>NUCLEOTIDE SEQUENCE [LARGE SCALE GENOMIC DNA]</scope>
    <source>
        <strain evidence="4">UAMH 10579</strain>
    </source>
</reference>
<dbReference type="STRING" id="342668.A0A1B8GRC8"/>
<proteinExistence type="predicted"/>
<dbReference type="RefSeq" id="XP_018132118.1">
    <property type="nucleotide sequence ID" value="XM_018272619.1"/>
</dbReference>
<protein>
    <recommendedName>
        <fullName evidence="5">Microtubule associated protein</fullName>
    </recommendedName>
</protein>
<feature type="transmembrane region" description="Helical" evidence="2">
    <location>
        <begin position="60"/>
        <end position="80"/>
    </location>
</feature>
<feature type="transmembrane region" description="Helical" evidence="2">
    <location>
        <begin position="177"/>
        <end position="196"/>
    </location>
</feature>
<organism evidence="3 4">
    <name type="scientific">Pseudogymnoascus verrucosus</name>
    <dbReference type="NCBI Taxonomy" id="342668"/>
    <lineage>
        <taxon>Eukaryota</taxon>
        <taxon>Fungi</taxon>
        <taxon>Dikarya</taxon>
        <taxon>Ascomycota</taxon>
        <taxon>Pezizomycotina</taxon>
        <taxon>Leotiomycetes</taxon>
        <taxon>Thelebolales</taxon>
        <taxon>Thelebolaceae</taxon>
        <taxon>Pseudogymnoascus</taxon>
    </lineage>
</organism>
<feature type="transmembrane region" description="Helical" evidence="2">
    <location>
        <begin position="297"/>
        <end position="316"/>
    </location>
</feature>
<feature type="compositionally biased region" description="Basic and acidic residues" evidence="1">
    <location>
        <begin position="349"/>
        <end position="363"/>
    </location>
</feature>
<sequence length="363" mass="40135">MSQNLSKEKFKKAMLISRLLLTLTSTPPTDVRTMTRYDNWFVRFWRKVYNPLGFKKGYNFPLFFIFGGAMLGFSLARISYLNISGDAPSSFKTGAVTGEWFWYQSGIHRVGITLHLTTIVPAGVLMVFQFVPIIRYKAILFHRINGYLIIILATLGNIGAIMIARRAFGGTLATQSAVGYLVIATTIFMALAYYNIKRLQIDQHRAWMLRAMFALGTIITLRIIMALASGIISSIGSYSTVINCGEIEFIYANSPAALQSRYPTCVGGNNTDVVVKADINSPFGEEQKASMVLTFGMAWWVAIAMHAVGVEVYLRLTAAEGERLRGVSCEMQRKAGMRSPGSAGLTGDRLGDVGKWEAPRETA</sequence>
<dbReference type="AlphaFoldDB" id="A0A1B8GRC8"/>
<evidence type="ECO:0000256" key="2">
    <source>
        <dbReference type="SAM" id="Phobius"/>
    </source>
</evidence>
<dbReference type="OrthoDB" id="193478at2759"/>
<reference evidence="3 4" key="1">
    <citation type="submission" date="2016-03" db="EMBL/GenBank/DDBJ databases">
        <title>Comparative genomics of Pseudogymnoascus destructans, the fungus causing white-nose syndrome of bats.</title>
        <authorList>
            <person name="Palmer J.M."/>
            <person name="Drees K.P."/>
            <person name="Foster J.T."/>
            <person name="Lindner D.L."/>
        </authorList>
    </citation>
    <scope>NUCLEOTIDE SEQUENCE [LARGE SCALE GENOMIC DNA]</scope>
    <source>
        <strain evidence="3 4">UAMH 10579</strain>
    </source>
</reference>
<dbReference type="Proteomes" id="UP000091956">
    <property type="component" value="Unassembled WGS sequence"/>
</dbReference>
<keyword evidence="4" id="KW-1185">Reference proteome</keyword>
<evidence type="ECO:0000313" key="4">
    <source>
        <dbReference type="Proteomes" id="UP000091956"/>
    </source>
</evidence>
<gene>
    <name evidence="3" type="ORF">VE01_03121</name>
</gene>
<dbReference type="GeneID" id="28836507"/>
<keyword evidence="2" id="KW-0472">Membrane</keyword>
<feature type="transmembrane region" description="Helical" evidence="2">
    <location>
        <begin position="208"/>
        <end position="232"/>
    </location>
</feature>
<evidence type="ECO:0008006" key="5">
    <source>
        <dbReference type="Google" id="ProtNLM"/>
    </source>
</evidence>
<feature type="region of interest" description="Disordered" evidence="1">
    <location>
        <begin position="335"/>
        <end position="363"/>
    </location>
</feature>
<dbReference type="InterPro" id="IPR018750">
    <property type="entry name" value="DUF2306_membrane"/>
</dbReference>
<name>A0A1B8GRC8_9PEZI</name>
<feature type="transmembrane region" description="Helical" evidence="2">
    <location>
        <begin position="146"/>
        <end position="165"/>
    </location>
</feature>
<evidence type="ECO:0000313" key="3">
    <source>
        <dbReference type="EMBL" id="OBT98385.1"/>
    </source>
</evidence>
<feature type="transmembrane region" description="Helical" evidence="2">
    <location>
        <begin position="112"/>
        <end position="134"/>
    </location>
</feature>
<dbReference type="Pfam" id="PF10067">
    <property type="entry name" value="DUF2306"/>
    <property type="match status" value="1"/>
</dbReference>
<accession>A0A1B8GRC8</accession>
<dbReference type="EMBL" id="KV460217">
    <property type="protein sequence ID" value="OBT98385.1"/>
    <property type="molecule type" value="Genomic_DNA"/>
</dbReference>